<evidence type="ECO:0000313" key="2">
    <source>
        <dbReference type="Proteomes" id="UP001060085"/>
    </source>
</evidence>
<sequence length="195" mass="22706">MAAYVTIRRFKPNLQSLNPQGSRENTFVAIRNEAYVVIFDNVFSQVFKELIPTLGGFLINNCKSCLLATKNPLDSKFPSIPCPLVSSAGLKQYLHFVNDVQHRIYRVQGSLELSFRVIVIIRFRLTRNGIIFARFVNLIVIVIDGTVQHRRFIRNHLCYRCNMFRQSCCISVMQNWNILLLDMLEFNKNMNPFLR</sequence>
<proteinExistence type="predicted"/>
<comment type="caution">
    <text evidence="1">The sequence shown here is derived from an EMBL/GenBank/DDBJ whole genome shotgun (WGS) entry which is preliminary data.</text>
</comment>
<dbReference type="EMBL" id="CM044703">
    <property type="protein sequence ID" value="KAI5673384.1"/>
    <property type="molecule type" value="Genomic_DNA"/>
</dbReference>
<protein>
    <submittedName>
        <fullName evidence="1">Uncharacterized protein</fullName>
    </submittedName>
</protein>
<name>A0ACC0BL25_CATRO</name>
<keyword evidence="2" id="KW-1185">Reference proteome</keyword>
<evidence type="ECO:0000313" key="1">
    <source>
        <dbReference type="EMBL" id="KAI5673384.1"/>
    </source>
</evidence>
<organism evidence="1 2">
    <name type="scientific">Catharanthus roseus</name>
    <name type="common">Madagascar periwinkle</name>
    <name type="synonym">Vinca rosea</name>
    <dbReference type="NCBI Taxonomy" id="4058"/>
    <lineage>
        <taxon>Eukaryota</taxon>
        <taxon>Viridiplantae</taxon>
        <taxon>Streptophyta</taxon>
        <taxon>Embryophyta</taxon>
        <taxon>Tracheophyta</taxon>
        <taxon>Spermatophyta</taxon>
        <taxon>Magnoliopsida</taxon>
        <taxon>eudicotyledons</taxon>
        <taxon>Gunneridae</taxon>
        <taxon>Pentapetalae</taxon>
        <taxon>asterids</taxon>
        <taxon>lamiids</taxon>
        <taxon>Gentianales</taxon>
        <taxon>Apocynaceae</taxon>
        <taxon>Rauvolfioideae</taxon>
        <taxon>Vinceae</taxon>
        <taxon>Catharanthinae</taxon>
        <taxon>Catharanthus</taxon>
    </lineage>
</organism>
<gene>
    <name evidence="1" type="ORF">M9H77_13748</name>
</gene>
<accession>A0ACC0BL25</accession>
<reference evidence="2" key="1">
    <citation type="journal article" date="2023" name="Nat. Plants">
        <title>Single-cell RNA sequencing provides a high-resolution roadmap for understanding the multicellular compartmentation of specialized metabolism.</title>
        <authorList>
            <person name="Sun S."/>
            <person name="Shen X."/>
            <person name="Li Y."/>
            <person name="Li Y."/>
            <person name="Wang S."/>
            <person name="Li R."/>
            <person name="Zhang H."/>
            <person name="Shen G."/>
            <person name="Guo B."/>
            <person name="Wei J."/>
            <person name="Xu J."/>
            <person name="St-Pierre B."/>
            <person name="Chen S."/>
            <person name="Sun C."/>
        </authorList>
    </citation>
    <scope>NUCLEOTIDE SEQUENCE [LARGE SCALE GENOMIC DNA]</scope>
</reference>
<dbReference type="Proteomes" id="UP001060085">
    <property type="component" value="Linkage Group LG03"/>
</dbReference>